<dbReference type="OrthoDB" id="9792015at2"/>
<dbReference type="EMBL" id="VWXX01000013">
    <property type="protein sequence ID" value="KAA6185099.1"/>
    <property type="molecule type" value="Genomic_DNA"/>
</dbReference>
<sequence length="168" mass="18814">MIVKPFVDTNILIYAYDRAAADKHHTAALLLRSLWQQGGAILSAQVLQEFYVNVTRKIPQPLTASQTRGILKAYCAWQLEPCTCETIMLASEVQERHQLSFWDGLILASAAQGGAELLLSEDLNARQIIEGVRIVNPFHDTDPDMHRLLRDQISESASVPYWAKSPPD</sequence>
<dbReference type="Pfam" id="PF01850">
    <property type="entry name" value="PIN"/>
    <property type="match status" value="1"/>
</dbReference>
<name>A0A5M8FK63_9GAMM</name>
<dbReference type="Proteomes" id="UP000322981">
    <property type="component" value="Unassembled WGS sequence"/>
</dbReference>
<dbReference type="InterPro" id="IPR002716">
    <property type="entry name" value="PIN_dom"/>
</dbReference>
<evidence type="ECO:0000313" key="2">
    <source>
        <dbReference type="EMBL" id="KAA6185099.1"/>
    </source>
</evidence>
<dbReference type="InterPro" id="IPR029060">
    <property type="entry name" value="PIN-like_dom_sf"/>
</dbReference>
<reference evidence="2 3" key="1">
    <citation type="submission" date="2019-09" db="EMBL/GenBank/DDBJ databases">
        <title>Whole-genome sequence of the purple sulfur bacterium Thiohalocapsa marina DSM 19078.</title>
        <authorList>
            <person name="Kyndt J.A."/>
            <person name="Meyer T.E."/>
        </authorList>
    </citation>
    <scope>NUCLEOTIDE SEQUENCE [LARGE SCALE GENOMIC DNA]</scope>
    <source>
        <strain evidence="2 3">DSM 19078</strain>
    </source>
</reference>
<dbReference type="Gene3D" id="3.40.50.1010">
    <property type="entry name" value="5'-nuclease"/>
    <property type="match status" value="1"/>
</dbReference>
<protein>
    <submittedName>
        <fullName evidence="2">PIN domain-containing protein</fullName>
    </submittedName>
</protein>
<organism evidence="2 3">
    <name type="scientific">Thiohalocapsa marina</name>
    <dbReference type="NCBI Taxonomy" id="424902"/>
    <lineage>
        <taxon>Bacteria</taxon>
        <taxon>Pseudomonadati</taxon>
        <taxon>Pseudomonadota</taxon>
        <taxon>Gammaproteobacteria</taxon>
        <taxon>Chromatiales</taxon>
        <taxon>Chromatiaceae</taxon>
        <taxon>Thiohalocapsa</taxon>
    </lineage>
</organism>
<proteinExistence type="predicted"/>
<comment type="caution">
    <text evidence="2">The sequence shown here is derived from an EMBL/GenBank/DDBJ whole genome shotgun (WGS) entry which is preliminary data.</text>
</comment>
<dbReference type="AlphaFoldDB" id="A0A5M8FK63"/>
<dbReference type="CDD" id="cd18692">
    <property type="entry name" value="PIN_VapC-like"/>
    <property type="match status" value="1"/>
</dbReference>
<gene>
    <name evidence="2" type="ORF">F2Q65_10245</name>
</gene>
<dbReference type="SUPFAM" id="SSF88723">
    <property type="entry name" value="PIN domain-like"/>
    <property type="match status" value="1"/>
</dbReference>
<keyword evidence="3" id="KW-1185">Reference proteome</keyword>
<feature type="domain" description="PIN" evidence="1">
    <location>
        <begin position="6"/>
        <end position="127"/>
    </location>
</feature>
<accession>A0A5M8FK63</accession>
<evidence type="ECO:0000313" key="3">
    <source>
        <dbReference type="Proteomes" id="UP000322981"/>
    </source>
</evidence>
<dbReference type="RefSeq" id="WP_150093026.1">
    <property type="nucleotide sequence ID" value="NZ_JBFUOH010000048.1"/>
</dbReference>
<evidence type="ECO:0000259" key="1">
    <source>
        <dbReference type="Pfam" id="PF01850"/>
    </source>
</evidence>